<keyword evidence="1" id="KW-1133">Transmembrane helix</keyword>
<keyword evidence="1" id="KW-0472">Membrane</keyword>
<accession>A0A0H5BIJ4</accession>
<proteinExistence type="predicted"/>
<dbReference type="AlphaFoldDB" id="A0A0H5BIJ4"/>
<reference evidence="2" key="1">
    <citation type="journal article" date="2015" name="Genome Biol. Evol.">
        <title>Nucleomorph Genome Sequences of Two Chlorarachniophytes, Amorphochlora amoebiformis and Lotharella vacuolata.</title>
        <authorList>
            <person name="Suzuki S."/>
            <person name="Shirato S."/>
            <person name="Hirakawa Y."/>
            <person name="Ishida K."/>
        </authorList>
    </citation>
    <scope>NUCLEOTIDE SEQUENCE</scope>
    <source>
        <strain evidence="2">CCMP2058</strain>
    </source>
</reference>
<protein>
    <submittedName>
        <fullName evidence="2">Uncharacterized protein</fullName>
    </submittedName>
</protein>
<dbReference type="EMBL" id="AB996603">
    <property type="protein sequence ID" value="BAS01878.1"/>
    <property type="molecule type" value="Genomic_DNA"/>
</dbReference>
<evidence type="ECO:0000313" key="2">
    <source>
        <dbReference type="EMBL" id="BAS01878.1"/>
    </source>
</evidence>
<geneLocation type="nucleomorph" evidence="2"/>
<organism evidence="2">
    <name type="scientific">Amorphochlora amoebiformis</name>
    <dbReference type="NCBI Taxonomy" id="1561963"/>
    <lineage>
        <taxon>Eukaryota</taxon>
        <taxon>Sar</taxon>
        <taxon>Rhizaria</taxon>
        <taxon>Cercozoa</taxon>
        <taxon>Chlorarachniophyceae</taxon>
        <taxon>Amorphochlora</taxon>
    </lineage>
</organism>
<name>A0A0H5BIJ4_9EUKA</name>
<keyword evidence="1" id="KW-0812">Transmembrane</keyword>
<feature type="transmembrane region" description="Helical" evidence="1">
    <location>
        <begin position="66"/>
        <end position="83"/>
    </location>
</feature>
<keyword evidence="2" id="KW-0542">Nucleomorph</keyword>
<sequence>MLRTNLIYKLYIKNAGHFPKLIYVIKLLYKIRNSNIKNALLKKKILNDYLHCSNNIKYEKTSLQKSLIIIFIYLFLIYCKQPYKYYYFLGNKEQEFRMRYYSLKYIGSYLYIQKIFSSFKFYYNKMILKKFSVIGIVNYIHKLYGLTYKISLYALRIIRILNTTIY</sequence>
<evidence type="ECO:0000256" key="1">
    <source>
        <dbReference type="SAM" id="Phobius"/>
    </source>
</evidence>